<sequence>MRFVWAVVAFVLATLLIGAGIAQRTIFMGPSVQQMELSVEEPTPFVLVDGAVLRENPGQQTLLIRDEGDIFAAYGRTADMQAWLADASYTAIDLDDEGAPVSTVVEPTVVAGEEDGADADAADGSTDADAEEPGRNPEGSDLWLDSFVEQDQMITDMQLPEGMSVLIAKDGTEPAPSDIVVSWPLNTSTPWVGPLITAGGAVLLFGLVMYVLAIRHQRRGRGPRRKGPGPLPATEPIDLAVDSATIREALPPKEEQDPAATEPETPESAEEPTVQKPEKTERRAAPMRRRLLVLPALGLAGLLFAGCSSDSWPQFGEATPTPTPTPTVITPENQKPPAVTEAQASRILQDISATLEEADAAMDIDLAATRLEGLALDARKTDYALRKSLTDRPLPAVIPTDAIEVLLPQATDAWPRTVLVLSKSKSDDTAPPVILTMTQADPWSDYKVTDIAEMQASTEVPQLAPAWLGTSVITENAAAFLTLAPDEIAAAFADVVDSGEESEYYSAFDPVTIALAESIISSRDAVTQALVDNGAAETSSASFDIEPTDQPPVALATLDSGAIVAVSLVDSESITPTSDDAVIRFGDNAEAKTLTGAEEASKGVVTTYGLQLFFSVPSQGSTEQIRLLAVHQDILNVEVIK</sequence>
<feature type="region of interest" description="Disordered" evidence="1">
    <location>
        <begin position="314"/>
        <end position="336"/>
    </location>
</feature>
<comment type="caution">
    <text evidence="4">The sequence shown here is derived from an EMBL/GenBank/DDBJ whole genome shotgun (WGS) entry which is preliminary data.</text>
</comment>
<evidence type="ECO:0000256" key="2">
    <source>
        <dbReference type="SAM" id="Phobius"/>
    </source>
</evidence>
<gene>
    <name evidence="4" type="ORF">HD600_002801</name>
</gene>
<reference evidence="4 5" key="1">
    <citation type="submission" date="2020-08" db="EMBL/GenBank/DDBJ databases">
        <title>Sequencing the genomes of 1000 actinobacteria strains.</title>
        <authorList>
            <person name="Klenk H.-P."/>
        </authorList>
    </citation>
    <scope>NUCLEOTIDE SEQUENCE [LARGE SCALE GENOMIC DNA]</scope>
    <source>
        <strain evidence="4 5">DSM 24823</strain>
    </source>
</reference>
<feature type="domain" description="DUF8094" evidence="3">
    <location>
        <begin position="337"/>
        <end position="634"/>
    </location>
</feature>
<dbReference type="AlphaFoldDB" id="A0A7W9CEY5"/>
<feature type="compositionally biased region" description="Basic residues" evidence="1">
    <location>
        <begin position="218"/>
        <end position="227"/>
    </location>
</feature>
<feature type="transmembrane region" description="Helical" evidence="2">
    <location>
        <begin position="191"/>
        <end position="214"/>
    </location>
</feature>
<proteinExistence type="predicted"/>
<dbReference type="Proteomes" id="UP000517712">
    <property type="component" value="Unassembled WGS sequence"/>
</dbReference>
<dbReference type="Pfam" id="PF26366">
    <property type="entry name" value="DUF8094"/>
    <property type="match status" value="1"/>
</dbReference>
<feature type="region of interest" description="Disordered" evidence="1">
    <location>
        <begin position="218"/>
        <end position="238"/>
    </location>
</feature>
<dbReference type="EMBL" id="JACHMU010000001">
    <property type="protein sequence ID" value="MBB5744304.1"/>
    <property type="molecule type" value="Genomic_DNA"/>
</dbReference>
<evidence type="ECO:0000259" key="3">
    <source>
        <dbReference type="Pfam" id="PF26366"/>
    </source>
</evidence>
<feature type="transmembrane region" description="Helical" evidence="2">
    <location>
        <begin position="291"/>
        <end position="312"/>
    </location>
</feature>
<keyword evidence="2" id="KW-0812">Transmembrane</keyword>
<keyword evidence="2" id="KW-1133">Transmembrane helix</keyword>
<evidence type="ECO:0000313" key="4">
    <source>
        <dbReference type="EMBL" id="MBB5744304.1"/>
    </source>
</evidence>
<dbReference type="InterPro" id="IPR058407">
    <property type="entry name" value="DUF8094"/>
</dbReference>
<feature type="region of interest" description="Disordered" evidence="1">
    <location>
        <begin position="250"/>
        <end position="284"/>
    </location>
</feature>
<keyword evidence="2" id="KW-0472">Membrane</keyword>
<organism evidence="4 5">
    <name type="scientific">Microbacterium ginsengiterrae</name>
    <dbReference type="NCBI Taxonomy" id="546115"/>
    <lineage>
        <taxon>Bacteria</taxon>
        <taxon>Bacillati</taxon>
        <taxon>Actinomycetota</taxon>
        <taxon>Actinomycetes</taxon>
        <taxon>Micrococcales</taxon>
        <taxon>Microbacteriaceae</taxon>
        <taxon>Microbacterium</taxon>
    </lineage>
</organism>
<feature type="compositionally biased region" description="Acidic residues" evidence="1">
    <location>
        <begin position="112"/>
        <end position="131"/>
    </location>
</feature>
<protein>
    <recommendedName>
        <fullName evidence="3">DUF8094 domain-containing protein</fullName>
    </recommendedName>
</protein>
<dbReference type="RefSeq" id="WP_184284405.1">
    <property type="nucleotide sequence ID" value="NZ_BAAAPG010000001.1"/>
</dbReference>
<evidence type="ECO:0000313" key="5">
    <source>
        <dbReference type="Proteomes" id="UP000517712"/>
    </source>
</evidence>
<accession>A0A7W9CEY5</accession>
<feature type="region of interest" description="Disordered" evidence="1">
    <location>
        <begin position="111"/>
        <end position="142"/>
    </location>
</feature>
<evidence type="ECO:0000256" key="1">
    <source>
        <dbReference type="SAM" id="MobiDB-lite"/>
    </source>
</evidence>
<keyword evidence="5" id="KW-1185">Reference proteome</keyword>
<name>A0A7W9CEY5_9MICO</name>